<dbReference type="eggNOG" id="arCOG04253">
    <property type="taxonomic scope" value="Archaea"/>
</dbReference>
<dbReference type="OrthoDB" id="9948at2157"/>
<reference evidence="1 2" key="1">
    <citation type="journal article" date="2011" name="J. Bacteriol.">
        <title>Complete genome sequence of the thermoacidophilic crenarchaeon Thermoproteus uzoniensis 768-20.</title>
        <authorList>
            <person name="Mardanov A.V."/>
            <person name="Gumerov V.M."/>
            <person name="Beletsky A.V."/>
            <person name="Prokofeva M.I."/>
            <person name="Bonch-Osmolovskaya E.A."/>
            <person name="Ravin N.V."/>
            <person name="Skryabin K.G."/>
        </authorList>
    </citation>
    <scope>NUCLEOTIDE SEQUENCE [LARGE SCALE GENOMIC DNA]</scope>
    <source>
        <strain evidence="1 2">768-20</strain>
    </source>
</reference>
<dbReference type="Pfam" id="PF05559">
    <property type="entry name" value="DUF763"/>
    <property type="match status" value="1"/>
</dbReference>
<dbReference type="RefSeq" id="WP_013680229.1">
    <property type="nucleotide sequence ID" value="NC_015315.1"/>
</dbReference>
<organism evidence="1 2">
    <name type="scientific">Thermoproteus uzoniensis (strain 768-20)</name>
    <dbReference type="NCBI Taxonomy" id="999630"/>
    <lineage>
        <taxon>Archaea</taxon>
        <taxon>Thermoproteota</taxon>
        <taxon>Thermoprotei</taxon>
        <taxon>Thermoproteales</taxon>
        <taxon>Thermoproteaceae</taxon>
        <taxon>Thermoproteus</taxon>
    </lineage>
</organism>
<dbReference type="InterPro" id="IPR008482">
    <property type="entry name" value="DUF763"/>
</dbReference>
<protein>
    <recommendedName>
        <fullName evidence="3">DUF763 domain-containing protein</fullName>
    </recommendedName>
</protein>
<proteinExistence type="predicted"/>
<dbReference type="HOGENOM" id="CLU_061722_0_0_2"/>
<accession>F2L1N8</accession>
<reference key="2">
    <citation type="submission" date="2011-03" db="EMBL/GenBank/DDBJ databases">
        <title>Complete genome sequence of the thermoacidophilic crenarchaeon Thermoproteus uzoniensis 768-20.</title>
        <authorList>
            <person name="Mardanov A.V."/>
            <person name="Gumerov V.M."/>
            <person name="Beletsky A.V."/>
            <person name="Prokofeva M.I."/>
            <person name="Bonch-Osmolovskaya E.A."/>
            <person name="Ravin N.V."/>
            <person name="Skryabin K.G."/>
        </authorList>
    </citation>
    <scope>NUCLEOTIDE SEQUENCE</scope>
    <source>
        <strain>768-20</strain>
    </source>
</reference>
<dbReference type="AlphaFoldDB" id="F2L1N8"/>
<gene>
    <name evidence="1" type="ordered locus">TUZN_1421</name>
</gene>
<evidence type="ECO:0000313" key="1">
    <source>
        <dbReference type="EMBL" id="AEA12894.1"/>
    </source>
</evidence>
<dbReference type="KEGG" id="tuz:TUZN_1421"/>
<dbReference type="Proteomes" id="UP000008138">
    <property type="component" value="Chromosome"/>
</dbReference>
<dbReference type="EMBL" id="CP002590">
    <property type="protein sequence ID" value="AEA12894.1"/>
    <property type="molecule type" value="Genomic_DNA"/>
</dbReference>
<evidence type="ECO:0008006" key="3">
    <source>
        <dbReference type="Google" id="ProtNLM"/>
    </source>
</evidence>
<name>F2L1N8_THEU7</name>
<evidence type="ECO:0000313" key="2">
    <source>
        <dbReference type="Proteomes" id="UP000008138"/>
    </source>
</evidence>
<keyword evidence="2" id="KW-1185">Reference proteome</keyword>
<dbReference type="GeneID" id="10360947"/>
<dbReference type="PANTHER" id="PTHR38597:SF1">
    <property type="entry name" value="BLL3834 PROTEIN"/>
    <property type="match status" value="1"/>
</dbReference>
<dbReference type="PANTHER" id="PTHR38597">
    <property type="entry name" value="BLL3834 PROTEIN"/>
    <property type="match status" value="1"/>
</dbReference>
<dbReference type="STRING" id="999630.TUZN_1421"/>
<sequence length="378" mass="41745">MRLSGYADLPLHTGHVPPWLLSRMKKLSTLLLKIMYDLWGEEGILVRLASPVFFQAVNDLIGMDWDSSGSTTVTTAVLKYAMEKADLPIRIAGGKGAAALRTPDELRSIADRWGLDWARLAEASRLAAKVDNALVQDGYSIYHHAFVVTERGRWAVIQQGMNPAARMARRYHWLETGRFFDDPHSGIVGVRERAVLNLASSKSAGNRSAILDVVSSGPEKVARDLMLLTGQTTLVGLAYYHPYVDIKRLRSEIGDPRRLAQSLPRDVSSFKELLLHRGVGPKTLRALALVAELIYRSPADWTDPANVDPFKFSFAVGGKDGVPYPVDRKTYDELISLLEAMVDAARRSGDRGIYGYLSSLASKAAGWSPPQSFKRPTP</sequence>